<evidence type="ECO:0000256" key="2">
    <source>
        <dbReference type="ARBA" id="ARBA00034247"/>
    </source>
</evidence>
<dbReference type="SMART" id="SM00267">
    <property type="entry name" value="GGDEF"/>
    <property type="match status" value="1"/>
</dbReference>
<dbReference type="Gene3D" id="3.30.70.270">
    <property type="match status" value="1"/>
</dbReference>
<dbReference type="InterPro" id="IPR000160">
    <property type="entry name" value="GGDEF_dom"/>
</dbReference>
<dbReference type="GO" id="GO:0005886">
    <property type="term" value="C:plasma membrane"/>
    <property type="evidence" value="ECO:0007669"/>
    <property type="project" value="TreeGrafter"/>
</dbReference>
<evidence type="ECO:0000256" key="1">
    <source>
        <dbReference type="ARBA" id="ARBA00012528"/>
    </source>
</evidence>
<keyword evidence="3" id="KW-0472">Membrane</keyword>
<dbReference type="AlphaFoldDB" id="E1YGN9"/>
<evidence type="ECO:0000259" key="4">
    <source>
        <dbReference type="PROSITE" id="PS50887"/>
    </source>
</evidence>
<dbReference type="EMBL" id="FR695873">
    <property type="protein sequence ID" value="CBX29733.1"/>
    <property type="molecule type" value="Genomic_DNA"/>
</dbReference>
<dbReference type="Pfam" id="PF00990">
    <property type="entry name" value="GGDEF"/>
    <property type="match status" value="1"/>
</dbReference>
<accession>E1YGN9</accession>
<evidence type="ECO:0000313" key="5">
    <source>
        <dbReference type="EMBL" id="CBX29733.1"/>
    </source>
</evidence>
<feature type="domain" description="GGDEF" evidence="4">
    <location>
        <begin position="167"/>
        <end position="296"/>
    </location>
</feature>
<dbReference type="GO" id="GO:0043709">
    <property type="term" value="P:cell adhesion involved in single-species biofilm formation"/>
    <property type="evidence" value="ECO:0007669"/>
    <property type="project" value="TreeGrafter"/>
</dbReference>
<reference evidence="5" key="1">
    <citation type="journal article" date="2011" name="Environ. Microbiol.">
        <title>Genomic insights into the metabolic potential of the polycyclic aromatic hydrocarbon degrading sulfate-reducing Deltaproteobacterium N47.</title>
        <authorList>
            <person name="Bergmann F."/>
            <person name="Selesi D."/>
            <person name="Weinmaier T."/>
            <person name="Tischler P."/>
            <person name="Rattei T."/>
            <person name="Meckenstock R.U."/>
        </authorList>
    </citation>
    <scope>NUCLEOTIDE SEQUENCE</scope>
</reference>
<feature type="transmembrane region" description="Helical" evidence="3">
    <location>
        <begin position="98"/>
        <end position="120"/>
    </location>
</feature>
<dbReference type="GO" id="GO:1902201">
    <property type="term" value="P:negative regulation of bacterial-type flagellum-dependent cell motility"/>
    <property type="evidence" value="ECO:0007669"/>
    <property type="project" value="TreeGrafter"/>
</dbReference>
<dbReference type="InterPro" id="IPR043128">
    <property type="entry name" value="Rev_trsase/Diguanyl_cyclase"/>
</dbReference>
<gene>
    <name evidence="5" type="ORF">N47_F14280</name>
</gene>
<keyword evidence="3" id="KW-1133">Transmembrane helix</keyword>
<dbReference type="EC" id="2.7.7.65" evidence="1"/>
<dbReference type="PANTHER" id="PTHR45138">
    <property type="entry name" value="REGULATORY COMPONENTS OF SENSORY TRANSDUCTION SYSTEM"/>
    <property type="match status" value="1"/>
</dbReference>
<name>E1YGN9_9BACT</name>
<comment type="catalytic activity">
    <reaction evidence="2">
        <text>2 GTP = 3',3'-c-di-GMP + 2 diphosphate</text>
        <dbReference type="Rhea" id="RHEA:24898"/>
        <dbReference type="ChEBI" id="CHEBI:33019"/>
        <dbReference type="ChEBI" id="CHEBI:37565"/>
        <dbReference type="ChEBI" id="CHEBI:58805"/>
        <dbReference type="EC" id="2.7.7.65"/>
    </reaction>
</comment>
<dbReference type="NCBIfam" id="TIGR00254">
    <property type="entry name" value="GGDEF"/>
    <property type="match status" value="1"/>
</dbReference>
<sequence length="296" mass="33825">MDFMDNIKPGTKNINRYFIILIVIWTSGVFATLGWDIYQLKHSTTRLANISAEISYNKDVLYRAKQGYKEGDIRGGINISIPMEPLRSLERSQINDALIAYSFLWLLGIGGIAVSTRHLWKQLVYREKIEKEVITLSITDQLTGLYNRRGFMTFADRQLKLAGRNKNGMMLFFADLDGLKDINDRLGHKEGDKALIEAASVFRETFRTSDIIARLGGDEFAALAIDMKEENPEIFTSRLDYLIEKQNEQENRTYKLSISIGGSFQDPENPRSIDELISQADKLMYEQKKQKKASSS</sequence>
<dbReference type="PROSITE" id="PS50887">
    <property type="entry name" value="GGDEF"/>
    <property type="match status" value="1"/>
</dbReference>
<organism evidence="5">
    <name type="scientific">uncultured Desulfobacterium sp</name>
    <dbReference type="NCBI Taxonomy" id="201089"/>
    <lineage>
        <taxon>Bacteria</taxon>
        <taxon>Pseudomonadati</taxon>
        <taxon>Thermodesulfobacteriota</taxon>
        <taxon>Desulfobacteria</taxon>
        <taxon>Desulfobacterales</taxon>
        <taxon>Desulfobacteriaceae</taxon>
        <taxon>Desulfobacterium</taxon>
        <taxon>environmental samples</taxon>
    </lineage>
</organism>
<proteinExistence type="predicted"/>
<evidence type="ECO:0000256" key="3">
    <source>
        <dbReference type="SAM" id="Phobius"/>
    </source>
</evidence>
<dbReference type="CDD" id="cd01949">
    <property type="entry name" value="GGDEF"/>
    <property type="match status" value="1"/>
</dbReference>
<feature type="transmembrane region" description="Helical" evidence="3">
    <location>
        <begin position="17"/>
        <end position="38"/>
    </location>
</feature>
<protein>
    <recommendedName>
        <fullName evidence="1">diguanylate cyclase</fullName>
        <ecNumber evidence="1">2.7.7.65</ecNumber>
    </recommendedName>
</protein>
<dbReference type="InterPro" id="IPR029787">
    <property type="entry name" value="Nucleotide_cyclase"/>
</dbReference>
<dbReference type="InterPro" id="IPR050469">
    <property type="entry name" value="Diguanylate_Cyclase"/>
</dbReference>
<dbReference type="PANTHER" id="PTHR45138:SF9">
    <property type="entry name" value="DIGUANYLATE CYCLASE DGCM-RELATED"/>
    <property type="match status" value="1"/>
</dbReference>
<dbReference type="SUPFAM" id="SSF55073">
    <property type="entry name" value="Nucleotide cyclase"/>
    <property type="match status" value="1"/>
</dbReference>
<keyword evidence="3" id="KW-0812">Transmembrane</keyword>
<dbReference type="GO" id="GO:0052621">
    <property type="term" value="F:diguanylate cyclase activity"/>
    <property type="evidence" value="ECO:0007669"/>
    <property type="project" value="UniProtKB-EC"/>
</dbReference>